<evidence type="ECO:0000256" key="2">
    <source>
        <dbReference type="ARBA" id="ARBA00022692"/>
    </source>
</evidence>
<dbReference type="EMBL" id="SRKY01000003">
    <property type="protein sequence ID" value="THH35820.1"/>
    <property type="molecule type" value="Genomic_DNA"/>
</dbReference>
<keyword evidence="7" id="KW-1185">Reference proteome</keyword>
<feature type="transmembrane region" description="Helical" evidence="5">
    <location>
        <begin position="262"/>
        <end position="284"/>
    </location>
</feature>
<dbReference type="OrthoDB" id="9806785at2"/>
<keyword evidence="2 5" id="KW-0812">Transmembrane</keyword>
<keyword evidence="4 5" id="KW-0472">Membrane</keyword>
<proteinExistence type="predicted"/>
<dbReference type="Gene3D" id="1.20.1530.20">
    <property type="match status" value="1"/>
</dbReference>
<organism evidence="6 7">
    <name type="scientific">Aliishimia ponticola</name>
    <dbReference type="NCBI Taxonomy" id="2499833"/>
    <lineage>
        <taxon>Bacteria</taxon>
        <taxon>Pseudomonadati</taxon>
        <taxon>Pseudomonadota</taxon>
        <taxon>Alphaproteobacteria</taxon>
        <taxon>Rhodobacterales</taxon>
        <taxon>Paracoccaceae</taxon>
        <taxon>Aliishimia</taxon>
    </lineage>
</organism>
<evidence type="ECO:0000313" key="6">
    <source>
        <dbReference type="EMBL" id="THH35820.1"/>
    </source>
</evidence>
<dbReference type="PANTHER" id="PTHR10361">
    <property type="entry name" value="SODIUM-BILE ACID COTRANSPORTER"/>
    <property type="match status" value="1"/>
</dbReference>
<dbReference type="GO" id="GO:0016020">
    <property type="term" value="C:membrane"/>
    <property type="evidence" value="ECO:0007669"/>
    <property type="project" value="UniProtKB-SubCell"/>
</dbReference>
<comment type="caution">
    <text evidence="6">The sequence shown here is derived from an EMBL/GenBank/DDBJ whole genome shotgun (WGS) entry which is preliminary data.</text>
</comment>
<feature type="transmembrane region" description="Helical" evidence="5">
    <location>
        <begin position="39"/>
        <end position="61"/>
    </location>
</feature>
<feature type="transmembrane region" description="Helical" evidence="5">
    <location>
        <begin position="199"/>
        <end position="224"/>
    </location>
</feature>
<feature type="transmembrane region" description="Helical" evidence="5">
    <location>
        <begin position="6"/>
        <end position="27"/>
    </location>
</feature>
<feature type="transmembrane region" description="Helical" evidence="5">
    <location>
        <begin position="98"/>
        <end position="121"/>
    </location>
</feature>
<dbReference type="InterPro" id="IPR002657">
    <property type="entry name" value="BilAc:Na_symport/Acr3"/>
</dbReference>
<protein>
    <submittedName>
        <fullName evidence="6">Bile acid:sodium symporter family protein</fullName>
    </submittedName>
</protein>
<dbReference type="Pfam" id="PF01758">
    <property type="entry name" value="SBF"/>
    <property type="match status" value="1"/>
</dbReference>
<evidence type="ECO:0000256" key="5">
    <source>
        <dbReference type="SAM" id="Phobius"/>
    </source>
</evidence>
<dbReference type="RefSeq" id="WP_136463290.1">
    <property type="nucleotide sequence ID" value="NZ_SRKY01000003.1"/>
</dbReference>
<dbReference type="AlphaFoldDB" id="A0A4S4NI94"/>
<name>A0A4S4NI94_9RHOB</name>
<evidence type="ECO:0000256" key="3">
    <source>
        <dbReference type="ARBA" id="ARBA00022989"/>
    </source>
</evidence>
<sequence>MDTILNIGLPVALAIIMLSLGVGLTMADFRRVTERRRAFGLGAFSQIIMVPLTAYLIIRAFGITGELAVGIMLLSFCPGGVTSNIITKLSRGDVALSVSLTAVVSLLSVLTVPALAAWAVLHFIGTEAPRVSAVSLGVTMFLITTLPVALGVALRHFASGITQRIEPLLSGFASVLFVLMVIGALAGNWDIFTQNLASLGPALIGLNAALMLIGLGLAALAGLSGPERKTVSVETGIQNAGMAITLAGLIAGTTSSAGLSTIALPAGVYGITMYLVALPFLFWFRSK</sequence>
<feature type="transmembrane region" description="Helical" evidence="5">
    <location>
        <begin position="67"/>
        <end position="86"/>
    </location>
</feature>
<dbReference type="Proteomes" id="UP000306602">
    <property type="component" value="Unassembled WGS sequence"/>
</dbReference>
<feature type="transmembrane region" description="Helical" evidence="5">
    <location>
        <begin position="167"/>
        <end position="187"/>
    </location>
</feature>
<dbReference type="PANTHER" id="PTHR10361:SF24">
    <property type="entry name" value="P3 PROTEIN"/>
    <property type="match status" value="1"/>
</dbReference>
<evidence type="ECO:0000256" key="4">
    <source>
        <dbReference type="ARBA" id="ARBA00023136"/>
    </source>
</evidence>
<evidence type="ECO:0000256" key="1">
    <source>
        <dbReference type="ARBA" id="ARBA00004141"/>
    </source>
</evidence>
<dbReference type="InterPro" id="IPR004710">
    <property type="entry name" value="Bilac:Na_transpt"/>
</dbReference>
<dbReference type="InterPro" id="IPR038770">
    <property type="entry name" value="Na+/solute_symporter_sf"/>
</dbReference>
<reference evidence="6 7" key="1">
    <citation type="submission" date="2019-04" db="EMBL/GenBank/DDBJ databases">
        <title>Shimia ponticola sp. nov., isolated from seawater.</title>
        <authorList>
            <person name="Kim Y.-O."/>
            <person name="Yoon J.-H."/>
        </authorList>
    </citation>
    <scope>NUCLEOTIDE SEQUENCE [LARGE SCALE GENOMIC DNA]</scope>
    <source>
        <strain evidence="6 7">MYP11</strain>
    </source>
</reference>
<feature type="transmembrane region" description="Helical" evidence="5">
    <location>
        <begin position="236"/>
        <end position="256"/>
    </location>
</feature>
<accession>A0A4S4NI94</accession>
<keyword evidence="3 5" id="KW-1133">Transmembrane helix</keyword>
<gene>
    <name evidence="6" type="ORF">E4Z66_12115</name>
</gene>
<feature type="transmembrane region" description="Helical" evidence="5">
    <location>
        <begin position="133"/>
        <end position="155"/>
    </location>
</feature>
<evidence type="ECO:0000313" key="7">
    <source>
        <dbReference type="Proteomes" id="UP000306602"/>
    </source>
</evidence>
<comment type="subcellular location">
    <subcellularLocation>
        <location evidence="1">Membrane</location>
        <topology evidence="1">Multi-pass membrane protein</topology>
    </subcellularLocation>
</comment>